<protein>
    <submittedName>
        <fullName evidence="3">Related to lipase 1</fullName>
    </submittedName>
</protein>
<sequence length="430" mass="46751">MRPLNWLFGLCVIQQAAGTAILRDAGPDIQPLPPSQDPWYHAPPGFESRAPGDILRIRPAPGNLTTVVDGTASAYHILYRTTDARYRPSWSVTTLFIPTSVYFSPSGKAALLSYQLAYNTANLDSAPSIGLYWALAQDNTQLGIQSQASFISYLLSQGWIVNTPDFLGPTSAFGASVQAGHATLDSLRAVHNLSNLTGASEINTAIWGYSGGSIATGAAAELKERYAPELEIAGAVLGGLVDDISSDFDNLNQSPIAGTLIAALLGITAQYPEVKAYLESRLVPETRDEFLSVRDINVSDAVMKFAGRDIYQYFKGGAKDLQAPELKKVYRAQAKIGYKGVPEMPLFVYKAIGDQFCPVEQTDRTIERWCGAGGDITYERNTVGEHVSEIENGKPRAMRWLWSVFNGSYDRHGEGCIIRDVTEDVAAGKR</sequence>
<comment type="caution">
    <text evidence="3">The sequence shown here is derived from an EMBL/GenBank/DDBJ whole genome shotgun (WGS) entry which is preliminary data.</text>
</comment>
<dbReference type="Gene3D" id="1.10.260.130">
    <property type="match status" value="1"/>
</dbReference>
<evidence type="ECO:0000256" key="1">
    <source>
        <dbReference type="ARBA" id="ARBA00022801"/>
    </source>
</evidence>
<dbReference type="InterPro" id="IPR005152">
    <property type="entry name" value="Lipase_secreted"/>
</dbReference>
<keyword evidence="2" id="KW-0732">Signal</keyword>
<dbReference type="EMBL" id="ONZQ02000005">
    <property type="protein sequence ID" value="SPO01571.1"/>
    <property type="molecule type" value="Genomic_DNA"/>
</dbReference>
<feature type="signal peptide" evidence="2">
    <location>
        <begin position="1"/>
        <end position="18"/>
    </location>
</feature>
<dbReference type="SUPFAM" id="SSF53474">
    <property type="entry name" value="alpha/beta-Hydrolases"/>
    <property type="match status" value="1"/>
</dbReference>
<evidence type="ECO:0000313" key="4">
    <source>
        <dbReference type="Proteomes" id="UP001187682"/>
    </source>
</evidence>
<proteinExistence type="inferred from homology"/>
<dbReference type="GO" id="GO:0004806">
    <property type="term" value="F:triacylglycerol lipase activity"/>
    <property type="evidence" value="ECO:0007669"/>
    <property type="project" value="UniProtKB-UniRule"/>
</dbReference>
<feature type="chain" id="PRO_5041785806" evidence="2">
    <location>
        <begin position="19"/>
        <end position="430"/>
    </location>
</feature>
<dbReference type="AlphaFoldDB" id="A0AAE8MYI3"/>
<accession>A0AAE8MYI3</accession>
<name>A0AAE8MYI3_9PEZI</name>
<dbReference type="PANTHER" id="PTHR34853">
    <property type="match status" value="1"/>
</dbReference>
<evidence type="ECO:0000313" key="3">
    <source>
        <dbReference type="EMBL" id="SPO01571.1"/>
    </source>
</evidence>
<keyword evidence="1" id="KW-0378">Hydrolase</keyword>
<dbReference type="GO" id="GO:0016042">
    <property type="term" value="P:lipid catabolic process"/>
    <property type="evidence" value="ECO:0007669"/>
    <property type="project" value="UniProtKB-UniRule"/>
</dbReference>
<dbReference type="Proteomes" id="UP001187682">
    <property type="component" value="Unassembled WGS sequence"/>
</dbReference>
<reference evidence="3" key="1">
    <citation type="submission" date="2018-03" db="EMBL/GenBank/DDBJ databases">
        <authorList>
            <person name="Guldener U."/>
        </authorList>
    </citation>
    <scope>NUCLEOTIDE SEQUENCE</scope>
</reference>
<dbReference type="Gene3D" id="3.40.50.1820">
    <property type="entry name" value="alpha/beta hydrolase"/>
    <property type="match status" value="1"/>
</dbReference>
<dbReference type="Pfam" id="PF03583">
    <property type="entry name" value="LIP"/>
    <property type="match status" value="1"/>
</dbReference>
<organism evidence="3 4">
    <name type="scientific">Cephalotrichum gorgonifer</name>
    <dbReference type="NCBI Taxonomy" id="2041049"/>
    <lineage>
        <taxon>Eukaryota</taxon>
        <taxon>Fungi</taxon>
        <taxon>Dikarya</taxon>
        <taxon>Ascomycota</taxon>
        <taxon>Pezizomycotina</taxon>
        <taxon>Sordariomycetes</taxon>
        <taxon>Hypocreomycetidae</taxon>
        <taxon>Microascales</taxon>
        <taxon>Microascaceae</taxon>
        <taxon>Cephalotrichum</taxon>
    </lineage>
</organism>
<dbReference type="PANTHER" id="PTHR34853:SF5">
    <property type="entry name" value="LIP-DOMAIN-CONTAINING PROTEIN-RELATED"/>
    <property type="match status" value="1"/>
</dbReference>
<comment type="similarity">
    <text evidence="2">Belongs to the AB hydrolase superfamily. Lipase family.</text>
</comment>
<keyword evidence="4" id="KW-1185">Reference proteome</keyword>
<dbReference type="InterPro" id="IPR029058">
    <property type="entry name" value="AB_hydrolase_fold"/>
</dbReference>
<gene>
    <name evidence="3" type="ORF">DNG_04244</name>
</gene>
<dbReference type="PIRSF" id="PIRSF029171">
    <property type="entry name" value="Esterase_LipA"/>
    <property type="match status" value="1"/>
</dbReference>
<evidence type="ECO:0000256" key="2">
    <source>
        <dbReference type="PIRNR" id="PIRNR029171"/>
    </source>
</evidence>